<dbReference type="EMBL" id="PYOY01000011">
    <property type="protein sequence ID" value="PSX05479.1"/>
    <property type="molecule type" value="Genomic_DNA"/>
</dbReference>
<gene>
    <name evidence="1" type="ORF">C0W41_17720</name>
</gene>
<evidence type="ECO:0000313" key="2">
    <source>
        <dbReference type="Proteomes" id="UP000241440"/>
    </source>
</evidence>
<protein>
    <submittedName>
        <fullName evidence="1">Uncharacterized protein</fullName>
    </submittedName>
</protein>
<dbReference type="Proteomes" id="UP000241440">
    <property type="component" value="Unassembled WGS sequence"/>
</dbReference>
<name>A0A855S8F0_PHOAN</name>
<accession>A0A855S8F0</accession>
<proteinExistence type="predicted"/>
<sequence length="239" mass="27378">MVIMKFFIYFTAAFLFFISSVSFAKDGINIVMLHPDLSFSIKIKHKTSDDYYLQVLYTERSKSDVLDNIKLIQKSIQYPMAMQPYREGYRVYVGPLKGSNISSVRKLLLSIGYDEFLLRHINNKSDFFIPEAILFKKTGRIEDNDIIIPFNENGSLARFSSLDIDTICQSINVNSTVALFSQYRGILSSLSFISDIGAQNRFWLGSKKTITRVSDKLVIKDVDDHARYPVICLINKSFS</sequence>
<dbReference type="AlphaFoldDB" id="A0A855S8F0"/>
<evidence type="ECO:0000313" key="1">
    <source>
        <dbReference type="EMBL" id="PSX05479.1"/>
    </source>
</evidence>
<comment type="caution">
    <text evidence="1">The sequence shown here is derived from an EMBL/GenBank/DDBJ whole genome shotgun (WGS) entry which is preliminary data.</text>
</comment>
<reference evidence="1 2" key="1">
    <citation type="submission" date="2018-01" db="EMBL/GenBank/DDBJ databases">
        <title>Whole genome sequencing of Histamine producing bacteria.</title>
        <authorList>
            <person name="Butler K."/>
        </authorList>
    </citation>
    <scope>NUCLEOTIDE SEQUENCE [LARGE SCALE GENOMIC DNA]</scope>
    <source>
        <strain evidence="1 2">A2-1</strain>
    </source>
</reference>
<organism evidence="1 2">
    <name type="scientific">Photobacterium angustum</name>
    <dbReference type="NCBI Taxonomy" id="661"/>
    <lineage>
        <taxon>Bacteria</taxon>
        <taxon>Pseudomonadati</taxon>
        <taxon>Pseudomonadota</taxon>
        <taxon>Gammaproteobacteria</taxon>
        <taxon>Vibrionales</taxon>
        <taxon>Vibrionaceae</taxon>
        <taxon>Photobacterium</taxon>
    </lineage>
</organism>